<dbReference type="InterPro" id="IPR015813">
    <property type="entry name" value="Pyrv/PenolPyrv_kinase-like_dom"/>
</dbReference>
<reference evidence="4" key="2">
    <citation type="submission" date="2020-02" db="EMBL/GenBank/DDBJ databases">
        <authorList>
            <person name="Matsumoto Y."/>
            <person name="Motooka D."/>
            <person name="Nakamura S."/>
        </authorList>
    </citation>
    <scope>NUCLEOTIDE SEQUENCE</scope>
    <source>
        <strain evidence="4">JCM 13671</strain>
    </source>
</reference>
<dbReference type="InterPro" id="IPR005000">
    <property type="entry name" value="Aldolase/citrate-lyase_domain"/>
</dbReference>
<evidence type="ECO:0000313" key="5">
    <source>
        <dbReference type="Proteomes" id="UP000466931"/>
    </source>
</evidence>
<evidence type="ECO:0000256" key="3">
    <source>
        <dbReference type="ARBA" id="ARBA00022842"/>
    </source>
</evidence>
<dbReference type="InterPro" id="IPR011206">
    <property type="entry name" value="Citrate_lyase_beta/mcl1/mcl2"/>
</dbReference>
<evidence type="ECO:0000256" key="1">
    <source>
        <dbReference type="ARBA" id="ARBA00001946"/>
    </source>
</evidence>
<sequence>MSFVDNGPAMLFCPGNRPDRFGKARERSDTVILDLEDAVGPEEKDAAREMVAGALADLGSAAMVRVNAVGSPWHDDDLRMARASGAATVMVPKVQHRSDLDHLDGVSVLVICETARGVLRAEQILEHPNCVGVLWGGEDLTADLGGTTSRSQLGTYHGVVGLARHMTLLAAAAAGKIAVDAVHVDIPDLTGLRRESLEAVEMGFQAKACIHPSHVPVIRQSFTPSAEDVTWARGVLKAAASAGSAVFSYGGRMIDEPLLRHARRIETASTNK</sequence>
<reference evidence="4" key="1">
    <citation type="journal article" date="2019" name="Emerg. Microbes Infect.">
        <title>Comprehensive subspecies identification of 175 nontuberculous mycobacteria species based on 7547 genomic profiles.</title>
        <authorList>
            <person name="Matsumoto Y."/>
            <person name="Kinjo T."/>
            <person name="Motooka D."/>
            <person name="Nabeya D."/>
            <person name="Jung N."/>
            <person name="Uechi K."/>
            <person name="Horii T."/>
            <person name="Iida T."/>
            <person name="Fujita J."/>
            <person name="Nakamura S."/>
        </authorList>
    </citation>
    <scope>NUCLEOTIDE SEQUENCE [LARGE SCALE GENOMIC DNA]</scope>
    <source>
        <strain evidence="4">JCM 13671</strain>
    </source>
</reference>
<dbReference type="PANTHER" id="PTHR32308:SF10">
    <property type="entry name" value="CITRATE LYASE SUBUNIT BETA"/>
    <property type="match status" value="1"/>
</dbReference>
<dbReference type="Proteomes" id="UP000466931">
    <property type="component" value="Chromosome"/>
</dbReference>
<keyword evidence="2" id="KW-0479">Metal-binding</keyword>
<gene>
    <name evidence="4" type="ORF">MCNF_42650</name>
</gene>
<comment type="cofactor">
    <cofactor evidence="1">
        <name>Mg(2+)</name>
        <dbReference type="ChEBI" id="CHEBI:18420"/>
    </cofactor>
</comment>
<dbReference type="Pfam" id="PF03328">
    <property type="entry name" value="HpcH_HpaI"/>
    <property type="match status" value="1"/>
</dbReference>
<keyword evidence="4" id="KW-0456">Lyase</keyword>
<keyword evidence="3" id="KW-0460">Magnesium</keyword>
<dbReference type="SUPFAM" id="SSF51621">
    <property type="entry name" value="Phosphoenolpyruvate/pyruvate domain"/>
    <property type="match status" value="1"/>
</dbReference>
<dbReference type="EMBL" id="AP022612">
    <property type="protein sequence ID" value="BBZ35660.1"/>
    <property type="molecule type" value="Genomic_DNA"/>
</dbReference>
<organism evidence="4 5">
    <name type="scientific">Mycolicibacterium confluentis</name>
    <dbReference type="NCBI Taxonomy" id="28047"/>
    <lineage>
        <taxon>Bacteria</taxon>
        <taxon>Bacillati</taxon>
        <taxon>Actinomycetota</taxon>
        <taxon>Actinomycetes</taxon>
        <taxon>Mycobacteriales</taxon>
        <taxon>Mycobacteriaceae</taxon>
        <taxon>Mycolicibacterium</taxon>
    </lineage>
</organism>
<dbReference type="GO" id="GO:0016829">
    <property type="term" value="F:lyase activity"/>
    <property type="evidence" value="ECO:0007669"/>
    <property type="project" value="UniProtKB-KW"/>
</dbReference>
<name>A0A7I7Y1Y2_9MYCO</name>
<proteinExistence type="predicted"/>
<dbReference type="PIRSF" id="PIRSF015582">
    <property type="entry name" value="Cit_lyase_B"/>
    <property type="match status" value="1"/>
</dbReference>
<dbReference type="InterPro" id="IPR040442">
    <property type="entry name" value="Pyrv_kinase-like_dom_sf"/>
</dbReference>
<dbReference type="AlphaFoldDB" id="A0A7I7Y1Y2"/>
<dbReference type="GO" id="GO:0000287">
    <property type="term" value="F:magnesium ion binding"/>
    <property type="evidence" value="ECO:0007669"/>
    <property type="project" value="TreeGrafter"/>
</dbReference>
<dbReference type="OrthoDB" id="5172636at2"/>
<dbReference type="Gene3D" id="3.20.20.60">
    <property type="entry name" value="Phosphoenolpyruvate-binding domains"/>
    <property type="match status" value="1"/>
</dbReference>
<keyword evidence="5" id="KW-1185">Reference proteome</keyword>
<accession>A0A7I7Y1Y2</accession>
<dbReference type="PANTHER" id="PTHR32308">
    <property type="entry name" value="LYASE BETA SUBUNIT, PUTATIVE (AFU_ORTHOLOGUE AFUA_4G13030)-RELATED"/>
    <property type="match status" value="1"/>
</dbReference>
<evidence type="ECO:0000256" key="2">
    <source>
        <dbReference type="ARBA" id="ARBA00022723"/>
    </source>
</evidence>
<protein>
    <submittedName>
        <fullName evidence="4">CoA ester lyase</fullName>
    </submittedName>
</protein>
<dbReference type="RefSeq" id="WP_085151733.1">
    <property type="nucleotide sequence ID" value="NZ_AP022612.1"/>
</dbReference>
<dbReference type="GO" id="GO:0006107">
    <property type="term" value="P:oxaloacetate metabolic process"/>
    <property type="evidence" value="ECO:0007669"/>
    <property type="project" value="TreeGrafter"/>
</dbReference>
<evidence type="ECO:0000313" key="4">
    <source>
        <dbReference type="EMBL" id="BBZ35660.1"/>
    </source>
</evidence>